<dbReference type="GO" id="GO:0006260">
    <property type="term" value="P:DNA replication"/>
    <property type="evidence" value="ECO:0007669"/>
    <property type="project" value="UniProtKB-KW"/>
</dbReference>
<evidence type="ECO:0000256" key="8">
    <source>
        <dbReference type="ARBA" id="ARBA00022705"/>
    </source>
</evidence>
<feature type="compositionally biased region" description="Low complexity" evidence="20">
    <location>
        <begin position="321"/>
        <end position="332"/>
    </location>
</feature>
<evidence type="ECO:0000256" key="13">
    <source>
        <dbReference type="ARBA" id="ARBA00022801"/>
    </source>
</evidence>
<comment type="subcellular location">
    <subcellularLocation>
        <location evidence="2">Host nucleus</location>
    </subcellularLocation>
</comment>
<keyword evidence="5" id="KW-1048">Host nucleus</keyword>
<keyword evidence="14" id="KW-0190">Covalent protein-DNA linkage</keyword>
<dbReference type="GO" id="GO:0003724">
    <property type="term" value="F:RNA helicase activity"/>
    <property type="evidence" value="ECO:0007669"/>
    <property type="project" value="InterPro"/>
</dbReference>
<dbReference type="InterPro" id="IPR049912">
    <property type="entry name" value="CRESS_DNA_REP"/>
</dbReference>
<dbReference type="Gene3D" id="3.40.1310.20">
    <property type="match status" value="1"/>
</dbReference>
<dbReference type="GO" id="GO:0004519">
    <property type="term" value="F:endonuclease activity"/>
    <property type="evidence" value="ECO:0007669"/>
    <property type="project" value="UniProtKB-KW"/>
</dbReference>
<proteinExistence type="inferred from homology"/>
<name>A0A6M3YUI0_9VIRU</name>
<evidence type="ECO:0000256" key="12">
    <source>
        <dbReference type="ARBA" id="ARBA00022759"/>
    </source>
</evidence>
<dbReference type="GO" id="GO:0000166">
    <property type="term" value="F:nucleotide binding"/>
    <property type="evidence" value="ECO:0007669"/>
    <property type="project" value="UniProtKB-KW"/>
</dbReference>
<keyword evidence="11" id="KW-0547">Nucleotide-binding</keyword>
<sequence>MAKNSRGPETRFWVFTSFQDKDGFLWYDPESMGYCVQQEETCPTTSRIHWQGFVVFDTKRRLSALKKLLPSAHWEPMRGTAMEAADYCRDPRKRTHEGLLLEDGTFPLCGDAARGASTAARYRDAYDLAIKGEFSKIEPSMMIRHLGNIMKLNSLFGKRPPDLVQELTPGVWLHGAPGCGKTTFCAQYNHYKKDPRHKWFDGYQRENIVVIDDFAPFHVAQTDILKCLGHQFAFQGEVKGGAIWLRPQVAIVTSQYLIDDVWEKDEQSRLAILRRFKCFGLPADKDEAAAYIKCLLPSAEQTCSGTTTTSLEQEENTHLATPTPTITLSLPSNNGSTTKNYKEIYPPYNIGPPGTNLTLQQKEILQAQTYWKI</sequence>
<accession>A0A6M3YUI0</accession>
<evidence type="ECO:0000256" key="17">
    <source>
        <dbReference type="ARBA" id="ARBA00030754"/>
    </source>
</evidence>
<dbReference type="GO" id="GO:0016779">
    <property type="term" value="F:nucleotidyltransferase activity"/>
    <property type="evidence" value="ECO:0007669"/>
    <property type="project" value="UniProtKB-KW"/>
</dbReference>
<dbReference type="PROSITE" id="PS52020">
    <property type="entry name" value="CRESS_DNA_REP"/>
    <property type="match status" value="1"/>
</dbReference>
<evidence type="ECO:0000256" key="4">
    <source>
        <dbReference type="ARBA" id="ARBA00014531"/>
    </source>
</evidence>
<keyword evidence="6" id="KW-0808">Transferase</keyword>
<dbReference type="InterPro" id="IPR027417">
    <property type="entry name" value="P-loop_NTPase"/>
</dbReference>
<keyword evidence="12" id="KW-0255">Endonuclease</keyword>
<evidence type="ECO:0000256" key="20">
    <source>
        <dbReference type="SAM" id="MobiDB-lite"/>
    </source>
</evidence>
<dbReference type="GO" id="GO:0046872">
    <property type="term" value="F:metal ion binding"/>
    <property type="evidence" value="ECO:0007669"/>
    <property type="project" value="UniProtKB-KW"/>
</dbReference>
<evidence type="ECO:0000256" key="15">
    <source>
        <dbReference type="ARBA" id="ARBA00023125"/>
    </source>
</evidence>
<evidence type="ECO:0000256" key="3">
    <source>
        <dbReference type="ARBA" id="ARBA00008545"/>
    </source>
</evidence>
<comment type="similarity">
    <text evidence="3">Belongs to the nanoviruses/circoviruses replication-associated protein family.</text>
</comment>
<evidence type="ECO:0000256" key="16">
    <source>
        <dbReference type="ARBA" id="ARBA00023268"/>
    </source>
</evidence>
<keyword evidence="16" id="KW-0511">Multifunctional enzyme</keyword>
<feature type="domain" description="CRESS-DNA virus Rep endonuclease" evidence="21">
    <location>
        <begin position="7"/>
        <end position="106"/>
    </location>
</feature>
<dbReference type="Pfam" id="PF00910">
    <property type="entry name" value="RNA_helicase"/>
    <property type="match status" value="1"/>
</dbReference>
<comment type="catalytic activity">
    <reaction evidence="19">
        <text>ATP + H2O = ADP + phosphate + H(+)</text>
        <dbReference type="Rhea" id="RHEA:13065"/>
        <dbReference type="ChEBI" id="CHEBI:15377"/>
        <dbReference type="ChEBI" id="CHEBI:15378"/>
        <dbReference type="ChEBI" id="CHEBI:30616"/>
        <dbReference type="ChEBI" id="CHEBI:43474"/>
        <dbReference type="ChEBI" id="CHEBI:456216"/>
    </reaction>
</comment>
<evidence type="ECO:0000256" key="18">
    <source>
        <dbReference type="ARBA" id="ARBA00032243"/>
    </source>
</evidence>
<dbReference type="Pfam" id="PF02407">
    <property type="entry name" value="Viral_Rep"/>
    <property type="match status" value="1"/>
</dbReference>
<dbReference type="GO" id="GO:0042025">
    <property type="term" value="C:host cell nucleus"/>
    <property type="evidence" value="ECO:0007669"/>
    <property type="project" value="UniProtKB-SubCell"/>
</dbReference>
<evidence type="ECO:0000256" key="6">
    <source>
        <dbReference type="ARBA" id="ARBA00022679"/>
    </source>
</evidence>
<keyword evidence="15" id="KW-0238">DNA-binding</keyword>
<dbReference type="EMBL" id="MN928927">
    <property type="protein sequence ID" value="QJI53716.1"/>
    <property type="molecule type" value="Genomic_DNA"/>
</dbReference>
<evidence type="ECO:0000256" key="9">
    <source>
        <dbReference type="ARBA" id="ARBA00022722"/>
    </source>
</evidence>
<reference evidence="22" key="1">
    <citation type="submission" date="2020-01" db="EMBL/GenBank/DDBJ databases">
        <title>Novel CRESS-DNA virus.</title>
        <authorList>
            <person name="Liu Q."/>
            <person name="Shan T."/>
            <person name="Yang S."/>
            <person name="Zhang W."/>
        </authorList>
    </citation>
    <scope>NUCLEOTIDE SEQUENCE</scope>
    <source>
        <strain evidence="22">Brs113cre1</strain>
    </source>
</reference>
<evidence type="ECO:0000256" key="19">
    <source>
        <dbReference type="ARBA" id="ARBA00049360"/>
    </source>
</evidence>
<keyword evidence="8" id="KW-0235">DNA replication</keyword>
<dbReference type="GO" id="GO:0003677">
    <property type="term" value="F:DNA binding"/>
    <property type="evidence" value="ECO:0007669"/>
    <property type="project" value="UniProtKB-KW"/>
</dbReference>
<feature type="region of interest" description="Disordered" evidence="20">
    <location>
        <begin position="306"/>
        <end position="334"/>
    </location>
</feature>
<dbReference type="GO" id="GO:0003723">
    <property type="term" value="F:RNA binding"/>
    <property type="evidence" value="ECO:0007669"/>
    <property type="project" value="InterPro"/>
</dbReference>
<keyword evidence="10" id="KW-0479">Metal-binding</keyword>
<evidence type="ECO:0000256" key="1">
    <source>
        <dbReference type="ARBA" id="ARBA00001936"/>
    </source>
</evidence>
<evidence type="ECO:0000259" key="21">
    <source>
        <dbReference type="PROSITE" id="PS52020"/>
    </source>
</evidence>
<organism evidence="22">
    <name type="scientific">Cressdnaviricota sp</name>
    <dbReference type="NCBI Taxonomy" id="2748378"/>
    <lineage>
        <taxon>Viruses</taxon>
        <taxon>Monodnaviria</taxon>
        <taxon>Shotokuvirae</taxon>
        <taxon>Cressdnaviricota</taxon>
    </lineage>
</organism>
<evidence type="ECO:0000256" key="5">
    <source>
        <dbReference type="ARBA" id="ARBA00022562"/>
    </source>
</evidence>
<comment type="cofactor">
    <cofactor evidence="1">
        <name>Mn(2+)</name>
        <dbReference type="ChEBI" id="CHEBI:29035"/>
    </cofactor>
</comment>
<keyword evidence="9" id="KW-0540">Nuclease</keyword>
<dbReference type="SUPFAM" id="SSF52540">
    <property type="entry name" value="P-loop containing nucleoside triphosphate hydrolases"/>
    <property type="match status" value="1"/>
</dbReference>
<protein>
    <recommendedName>
        <fullName evidence="4">Replication-associated protein</fullName>
    </recommendedName>
    <alternativeName>
        <fullName evidence="17">ATP-dependent helicase Rep</fullName>
    </alternativeName>
    <alternativeName>
        <fullName evidence="18">RepP</fullName>
    </alternativeName>
</protein>
<dbReference type="GO" id="GO:0016787">
    <property type="term" value="F:hydrolase activity"/>
    <property type="evidence" value="ECO:0007669"/>
    <property type="project" value="UniProtKB-KW"/>
</dbReference>
<evidence type="ECO:0000256" key="11">
    <source>
        <dbReference type="ARBA" id="ARBA00022741"/>
    </source>
</evidence>
<evidence type="ECO:0000256" key="2">
    <source>
        <dbReference type="ARBA" id="ARBA00004147"/>
    </source>
</evidence>
<dbReference type="InterPro" id="IPR000605">
    <property type="entry name" value="Helicase_SF3_ssDNA/RNA_vir"/>
</dbReference>
<keyword evidence="7" id="KW-0548">Nucleotidyltransferase</keyword>
<evidence type="ECO:0000313" key="22">
    <source>
        <dbReference type="EMBL" id="QJI53716.1"/>
    </source>
</evidence>
<evidence type="ECO:0000256" key="14">
    <source>
        <dbReference type="ARBA" id="ARBA00023124"/>
    </source>
</evidence>
<evidence type="ECO:0000256" key="10">
    <source>
        <dbReference type="ARBA" id="ARBA00022723"/>
    </source>
</evidence>
<keyword evidence="13" id="KW-0378">Hydrolase</keyword>
<evidence type="ECO:0000256" key="7">
    <source>
        <dbReference type="ARBA" id="ARBA00022695"/>
    </source>
</evidence>